<dbReference type="OrthoDB" id="271448at2759"/>
<gene>
    <name evidence="1" type="ORF">CPB84DRAFT_1782393</name>
</gene>
<accession>A0A9P5NLZ2</accession>
<dbReference type="AlphaFoldDB" id="A0A9P5NLZ2"/>
<dbReference type="EMBL" id="JADNYJ010000062">
    <property type="protein sequence ID" value="KAF8894997.1"/>
    <property type="molecule type" value="Genomic_DNA"/>
</dbReference>
<dbReference type="Proteomes" id="UP000724874">
    <property type="component" value="Unassembled WGS sequence"/>
</dbReference>
<name>A0A9P5NLZ2_GYMJU</name>
<protein>
    <submittedName>
        <fullName evidence="1">Uncharacterized protein</fullName>
    </submittedName>
</protein>
<keyword evidence="2" id="KW-1185">Reference proteome</keyword>
<comment type="caution">
    <text evidence="1">The sequence shown here is derived from an EMBL/GenBank/DDBJ whole genome shotgun (WGS) entry which is preliminary data.</text>
</comment>
<sequence length="73" mass="7458">MCNSVSGCNFVNAYHDVNGKGGSTQLTCSLFTSCHDASTADNCGGQTQSSGLVDFIIDSDGFCKNGAKVADAN</sequence>
<organism evidence="1 2">
    <name type="scientific">Gymnopilus junonius</name>
    <name type="common">Spectacular rustgill mushroom</name>
    <name type="synonym">Gymnopilus spectabilis subsp. junonius</name>
    <dbReference type="NCBI Taxonomy" id="109634"/>
    <lineage>
        <taxon>Eukaryota</taxon>
        <taxon>Fungi</taxon>
        <taxon>Dikarya</taxon>
        <taxon>Basidiomycota</taxon>
        <taxon>Agaricomycotina</taxon>
        <taxon>Agaricomycetes</taxon>
        <taxon>Agaricomycetidae</taxon>
        <taxon>Agaricales</taxon>
        <taxon>Agaricineae</taxon>
        <taxon>Hymenogastraceae</taxon>
        <taxon>Gymnopilus</taxon>
    </lineage>
</organism>
<evidence type="ECO:0000313" key="1">
    <source>
        <dbReference type="EMBL" id="KAF8894997.1"/>
    </source>
</evidence>
<reference evidence="1" key="1">
    <citation type="submission" date="2020-11" db="EMBL/GenBank/DDBJ databases">
        <authorList>
            <consortium name="DOE Joint Genome Institute"/>
            <person name="Ahrendt S."/>
            <person name="Riley R."/>
            <person name="Andreopoulos W."/>
            <person name="LaButti K."/>
            <person name="Pangilinan J."/>
            <person name="Ruiz-duenas F.J."/>
            <person name="Barrasa J.M."/>
            <person name="Sanchez-Garcia M."/>
            <person name="Camarero S."/>
            <person name="Miyauchi S."/>
            <person name="Serrano A."/>
            <person name="Linde D."/>
            <person name="Babiker R."/>
            <person name="Drula E."/>
            <person name="Ayuso-Fernandez I."/>
            <person name="Pacheco R."/>
            <person name="Padilla G."/>
            <person name="Ferreira P."/>
            <person name="Barriuso J."/>
            <person name="Kellner H."/>
            <person name="Castanera R."/>
            <person name="Alfaro M."/>
            <person name="Ramirez L."/>
            <person name="Pisabarro A.G."/>
            <person name="Kuo A."/>
            <person name="Tritt A."/>
            <person name="Lipzen A."/>
            <person name="He G."/>
            <person name="Yan M."/>
            <person name="Ng V."/>
            <person name="Cullen D."/>
            <person name="Martin F."/>
            <person name="Rosso M.-N."/>
            <person name="Henrissat B."/>
            <person name="Hibbett D."/>
            <person name="Martinez A.T."/>
            <person name="Grigoriev I.V."/>
        </authorList>
    </citation>
    <scope>NUCLEOTIDE SEQUENCE</scope>
    <source>
        <strain evidence="1">AH 44721</strain>
    </source>
</reference>
<evidence type="ECO:0000313" key="2">
    <source>
        <dbReference type="Proteomes" id="UP000724874"/>
    </source>
</evidence>
<proteinExistence type="predicted"/>